<feature type="transmembrane region" description="Helical" evidence="1">
    <location>
        <begin position="237"/>
        <end position="256"/>
    </location>
</feature>
<dbReference type="OrthoDB" id="386507at2157"/>
<accession>A0A1V6N3E5</accession>
<evidence type="ECO:0000313" key="3">
    <source>
        <dbReference type="Proteomes" id="UP000191661"/>
    </source>
</evidence>
<protein>
    <recommendedName>
        <fullName evidence="4">Phage tail tape measure protein</fullName>
    </recommendedName>
</protein>
<proteinExistence type="predicted"/>
<evidence type="ECO:0008006" key="4">
    <source>
        <dbReference type="Google" id="ProtNLM"/>
    </source>
</evidence>
<keyword evidence="1" id="KW-0812">Transmembrane</keyword>
<evidence type="ECO:0000313" key="2">
    <source>
        <dbReference type="EMBL" id="OQD59016.1"/>
    </source>
</evidence>
<feature type="transmembrane region" description="Helical" evidence="1">
    <location>
        <begin position="319"/>
        <end position="338"/>
    </location>
</feature>
<keyword evidence="1" id="KW-1133">Transmembrane helix</keyword>
<dbReference type="Proteomes" id="UP000191661">
    <property type="component" value="Unassembled WGS sequence"/>
</dbReference>
<comment type="caution">
    <text evidence="2">The sequence shown here is derived from an EMBL/GenBank/DDBJ whole genome shotgun (WGS) entry which is preliminary data.</text>
</comment>
<gene>
    <name evidence="2" type="ORF">MBBAR_6c01260</name>
</gene>
<dbReference type="EMBL" id="JXMW01000006">
    <property type="protein sequence ID" value="OQD59016.1"/>
    <property type="molecule type" value="Genomic_DNA"/>
</dbReference>
<dbReference type="RefSeq" id="WP_080460072.1">
    <property type="nucleotide sequence ID" value="NZ_JXMW01000006.1"/>
</dbReference>
<organism evidence="2 3">
    <name type="scientific">Methanobrevibacter arboriphilus JCM 13429 = DSM 1125</name>
    <dbReference type="NCBI Taxonomy" id="1300164"/>
    <lineage>
        <taxon>Archaea</taxon>
        <taxon>Methanobacteriati</taxon>
        <taxon>Methanobacteriota</taxon>
        <taxon>Methanomada group</taxon>
        <taxon>Methanobacteria</taxon>
        <taxon>Methanobacteriales</taxon>
        <taxon>Methanobacteriaceae</taxon>
        <taxon>Methanobrevibacter</taxon>
    </lineage>
</organism>
<name>A0A1V6N3E5_METAZ</name>
<keyword evidence="1" id="KW-0472">Membrane</keyword>
<keyword evidence="3" id="KW-1185">Reference proteome</keyword>
<feature type="transmembrane region" description="Helical" evidence="1">
    <location>
        <begin position="289"/>
        <end position="313"/>
    </location>
</feature>
<evidence type="ECO:0000256" key="1">
    <source>
        <dbReference type="SAM" id="Phobius"/>
    </source>
</evidence>
<sequence length="483" mass="51078">MTSENNQINISTNIDDSSLEKLQTSLKELQNGSVGIFVDGSTLDNASISLENFKSLCTELTYQINVLIPSLGGLSGAVQSSIETFSTAGESLLTFSETLVNIRDALENFDDVLKSVGVKFKFLGEGGAINKSLASIRSAFETTGGKIRGFGEVIKNTFGNASSKIGTFLTNTGSKLKNLGSAFLASGKGALTAAGNYVKSGAMAAASAIKTGVLTLATYAQAAAQTILNVVMSLNPIFLIVIAIVALIAALVYLYYNCEQLKAIIDGLWQGLQYVANIIWESLIGAWHALIEALTGAYLAIVTFVTGAIAWIAQLPAMIWSYLSLIISQIISWGLNILSVGLNVARNFVNTVVSFFTTLPNRIYSAISGVAGKVISVFSNAGQAAWNAFVSALDSISGGLASIAINSISGNNPAGSPYEENYKNDLAGSPFEESSNSMLYPSNKSTNIINLNGLVTERDVVNYLVDLLDKKDNLEGLRTMGVV</sequence>
<dbReference type="AlphaFoldDB" id="A0A1V6N3E5"/>
<reference evidence="2 3" key="1">
    <citation type="submission" date="2014-12" db="EMBL/GenBank/DDBJ databases">
        <title>Genome sequence of Methanobrevibacter arboriphilicus DH1, DSM1125.</title>
        <authorList>
            <person name="Poehlein A."/>
            <person name="Thauer R.K."/>
            <person name="Seedorf H."/>
            <person name="Daniel R."/>
        </authorList>
    </citation>
    <scope>NUCLEOTIDE SEQUENCE [LARGE SCALE GENOMIC DNA]</scope>
    <source>
        <strain evidence="2 3">DH1</strain>
    </source>
</reference>